<name>A0A1Q9G907_9GAMM</name>
<dbReference type="EMBL" id="MJIL01000096">
    <property type="protein sequence ID" value="OLQ70836.1"/>
    <property type="molecule type" value="Genomic_DNA"/>
</dbReference>
<gene>
    <name evidence="2" type="ORF">BIT28_15455</name>
</gene>
<feature type="transmembrane region" description="Helical" evidence="1">
    <location>
        <begin position="78"/>
        <end position="102"/>
    </location>
</feature>
<organism evidence="2 3">
    <name type="scientific">Photobacterium proteolyticum</name>
    <dbReference type="NCBI Taxonomy" id="1903952"/>
    <lineage>
        <taxon>Bacteria</taxon>
        <taxon>Pseudomonadati</taxon>
        <taxon>Pseudomonadota</taxon>
        <taxon>Gammaproteobacteria</taxon>
        <taxon>Vibrionales</taxon>
        <taxon>Vibrionaceae</taxon>
        <taxon>Photobacterium</taxon>
    </lineage>
</organism>
<proteinExistence type="predicted"/>
<keyword evidence="1" id="KW-1133">Transmembrane helix</keyword>
<dbReference type="Proteomes" id="UP000186905">
    <property type="component" value="Unassembled WGS sequence"/>
</dbReference>
<dbReference type="AlphaFoldDB" id="A0A1Q9G907"/>
<reference evidence="2 3" key="1">
    <citation type="submission" date="2016-09" db="EMBL/GenBank/DDBJ databases">
        <title>Photobacterium proteolyticum sp. nov. a protease producing bacterium isolated from ocean sediments of Laizhou Bay.</title>
        <authorList>
            <person name="Li Y."/>
        </authorList>
    </citation>
    <scope>NUCLEOTIDE SEQUENCE [LARGE SCALE GENOMIC DNA]</scope>
    <source>
        <strain evidence="2 3">13-12</strain>
    </source>
</reference>
<keyword evidence="1" id="KW-0472">Membrane</keyword>
<protein>
    <recommendedName>
        <fullName evidence="4">Copper resistance protein</fullName>
    </recommendedName>
</protein>
<dbReference type="STRING" id="1903952.BIT28_15455"/>
<keyword evidence="1" id="KW-0812">Transmembrane</keyword>
<evidence type="ECO:0000313" key="3">
    <source>
        <dbReference type="Proteomes" id="UP000186905"/>
    </source>
</evidence>
<sequence>MGRKVSRHQSAKWSLWLVLLVVFVCSGQNIGMVSSCPLYTQTSLDSHHDLETPSHAVEKKCDLTDHLLQLHQQSLDHALISIGILLLLITMSIGNPFHVPLLTEPITPSRRRHLTLCVFRE</sequence>
<accession>A0A1Q9G907</accession>
<keyword evidence="3" id="KW-1185">Reference proteome</keyword>
<comment type="caution">
    <text evidence="2">The sequence shown here is derived from an EMBL/GenBank/DDBJ whole genome shotgun (WGS) entry which is preliminary data.</text>
</comment>
<evidence type="ECO:0000256" key="1">
    <source>
        <dbReference type="SAM" id="Phobius"/>
    </source>
</evidence>
<evidence type="ECO:0008006" key="4">
    <source>
        <dbReference type="Google" id="ProtNLM"/>
    </source>
</evidence>
<evidence type="ECO:0000313" key="2">
    <source>
        <dbReference type="EMBL" id="OLQ70836.1"/>
    </source>
</evidence>